<dbReference type="EMBL" id="OV121132">
    <property type="protein sequence ID" value="CAH0546613.1"/>
    <property type="molecule type" value="Genomic_DNA"/>
</dbReference>
<sequence length="141" mass="15693">MAFSSSSNTLQPFRQPQTSKVHLAHARFEISINQRDSWLLMHDAALLIDGKLEITEGDGEAALINNFGAFLFDRISYEINGKEIDGIRDPGLPQTGAFLIRCCYWLHDDDGASCKHPADKKPNALNMEKAIATPCYSTRPL</sequence>
<name>A0A9P0ARC6_BRAAE</name>
<proteinExistence type="predicted"/>
<organism evidence="1 2">
    <name type="scientific">Brassicogethes aeneus</name>
    <name type="common">Rape pollen beetle</name>
    <name type="synonym">Meligethes aeneus</name>
    <dbReference type="NCBI Taxonomy" id="1431903"/>
    <lineage>
        <taxon>Eukaryota</taxon>
        <taxon>Metazoa</taxon>
        <taxon>Ecdysozoa</taxon>
        <taxon>Arthropoda</taxon>
        <taxon>Hexapoda</taxon>
        <taxon>Insecta</taxon>
        <taxon>Pterygota</taxon>
        <taxon>Neoptera</taxon>
        <taxon>Endopterygota</taxon>
        <taxon>Coleoptera</taxon>
        <taxon>Polyphaga</taxon>
        <taxon>Cucujiformia</taxon>
        <taxon>Nitidulidae</taxon>
        <taxon>Meligethinae</taxon>
        <taxon>Brassicogethes</taxon>
    </lineage>
</organism>
<dbReference type="OrthoDB" id="6746907at2759"/>
<evidence type="ECO:0000313" key="1">
    <source>
        <dbReference type="EMBL" id="CAH0546613.1"/>
    </source>
</evidence>
<dbReference type="AlphaFoldDB" id="A0A9P0ARC6"/>
<protein>
    <submittedName>
        <fullName evidence="1">Uncharacterized protein</fullName>
    </submittedName>
</protein>
<reference evidence="1" key="1">
    <citation type="submission" date="2021-12" db="EMBL/GenBank/DDBJ databases">
        <authorList>
            <person name="King R."/>
        </authorList>
    </citation>
    <scope>NUCLEOTIDE SEQUENCE</scope>
</reference>
<accession>A0A9P0ARC6</accession>
<dbReference type="PANTHER" id="PTHR36159">
    <property type="entry name" value="PROTEIN CBG23766"/>
    <property type="match status" value="1"/>
</dbReference>
<keyword evidence="2" id="KW-1185">Reference proteome</keyword>
<dbReference type="PANTHER" id="PTHR36159:SF1">
    <property type="entry name" value="RETROVIRUS-RELATED POL POLYPROTEIN FROM TRANSPOSON 412-LIKE PROTEIN"/>
    <property type="match status" value="1"/>
</dbReference>
<gene>
    <name evidence="1" type="ORF">MELIAE_LOCUS736</name>
</gene>
<evidence type="ECO:0000313" key="2">
    <source>
        <dbReference type="Proteomes" id="UP001154078"/>
    </source>
</evidence>
<dbReference type="Proteomes" id="UP001154078">
    <property type="component" value="Chromosome 1"/>
</dbReference>